<protein>
    <recommendedName>
        <fullName evidence="3">Kinesin light chain</fullName>
    </recommendedName>
</protein>
<organism evidence="1 2">
    <name type="scientific">Oedothorax gibbosus</name>
    <dbReference type="NCBI Taxonomy" id="931172"/>
    <lineage>
        <taxon>Eukaryota</taxon>
        <taxon>Metazoa</taxon>
        <taxon>Ecdysozoa</taxon>
        <taxon>Arthropoda</taxon>
        <taxon>Chelicerata</taxon>
        <taxon>Arachnida</taxon>
        <taxon>Araneae</taxon>
        <taxon>Araneomorphae</taxon>
        <taxon>Entelegynae</taxon>
        <taxon>Araneoidea</taxon>
        <taxon>Linyphiidae</taxon>
        <taxon>Erigoninae</taxon>
        <taxon>Oedothorax</taxon>
    </lineage>
</organism>
<dbReference type="AlphaFoldDB" id="A0AAV6V5Z7"/>
<dbReference type="Pfam" id="PF13424">
    <property type="entry name" value="TPR_12"/>
    <property type="match status" value="1"/>
</dbReference>
<evidence type="ECO:0000313" key="1">
    <source>
        <dbReference type="EMBL" id="KAG8191338.1"/>
    </source>
</evidence>
<gene>
    <name evidence="1" type="ORF">JTE90_006084</name>
</gene>
<dbReference type="InterPro" id="IPR011990">
    <property type="entry name" value="TPR-like_helical_dom_sf"/>
</dbReference>
<dbReference type="Gene3D" id="1.25.40.10">
    <property type="entry name" value="Tetratricopeptide repeat domain"/>
    <property type="match status" value="1"/>
</dbReference>
<evidence type="ECO:0000313" key="2">
    <source>
        <dbReference type="Proteomes" id="UP000827092"/>
    </source>
</evidence>
<dbReference type="SUPFAM" id="SSF48452">
    <property type="entry name" value="TPR-like"/>
    <property type="match status" value="1"/>
</dbReference>
<keyword evidence="2" id="KW-1185">Reference proteome</keyword>
<reference evidence="1 2" key="1">
    <citation type="journal article" date="2022" name="Nat. Ecol. Evol.">
        <title>A masculinizing supergene underlies an exaggerated male reproductive morph in a spider.</title>
        <authorList>
            <person name="Hendrickx F."/>
            <person name="De Corte Z."/>
            <person name="Sonet G."/>
            <person name="Van Belleghem S.M."/>
            <person name="Kostlbacher S."/>
            <person name="Vangestel C."/>
        </authorList>
    </citation>
    <scope>NUCLEOTIDE SEQUENCE [LARGE SCALE GENOMIC DNA]</scope>
    <source>
        <strain evidence="1">W744_W776</strain>
    </source>
</reference>
<dbReference type="Proteomes" id="UP000827092">
    <property type="component" value="Unassembled WGS sequence"/>
</dbReference>
<comment type="caution">
    <text evidence="1">The sequence shown here is derived from an EMBL/GenBank/DDBJ whole genome shotgun (WGS) entry which is preliminary data.</text>
</comment>
<sequence length="121" mass="13780">MELDTQIISKLLTFIKVCIGSVLKDLGKYDEALAIFSEILEAHQKLGSDHPRLLEVQRLIGCAHFHKGERALSVYSKVYKLQEDKYGDEHRYTLSTQSTIAESISKWETMTKHCKSKVHGS</sequence>
<evidence type="ECO:0008006" key="3">
    <source>
        <dbReference type="Google" id="ProtNLM"/>
    </source>
</evidence>
<proteinExistence type="predicted"/>
<dbReference type="EMBL" id="JAFNEN010000161">
    <property type="protein sequence ID" value="KAG8191338.1"/>
    <property type="molecule type" value="Genomic_DNA"/>
</dbReference>
<accession>A0AAV6V5Z7</accession>
<name>A0AAV6V5Z7_9ARAC</name>